<dbReference type="STRING" id="252305.OB2597_08094"/>
<dbReference type="InterPro" id="IPR024078">
    <property type="entry name" value="LmbE-like_dom_sf"/>
</dbReference>
<evidence type="ECO:0000313" key="1">
    <source>
        <dbReference type="EMBL" id="EAQ04087.1"/>
    </source>
</evidence>
<dbReference type="HOGENOM" id="CLU_049311_6_0_5"/>
<evidence type="ECO:0000313" key="2">
    <source>
        <dbReference type="Proteomes" id="UP000004318"/>
    </source>
</evidence>
<reference evidence="1 2" key="1">
    <citation type="journal article" date="2010" name="J. Bacteriol.">
        <title>Genome sequences of Oceanicola granulosus HTCC2516(T) and Oceanicola batsensis HTCC2597(TDelta).</title>
        <authorList>
            <person name="Thrash J.C."/>
            <person name="Cho J.C."/>
            <person name="Vergin K.L."/>
            <person name="Giovannoni S.J."/>
        </authorList>
    </citation>
    <scope>NUCLEOTIDE SEQUENCE [LARGE SCALE GENOMIC DNA]</scope>
    <source>
        <strain evidence="2">ATCC BAA-863 / DSM 15984 / KCTC 12145 / HTCC2597</strain>
    </source>
</reference>
<organism evidence="1 2">
    <name type="scientific">Pseudooceanicola batsensis (strain ATCC BAA-863 / DSM 15984 / KCTC 12145 / HTCC2597)</name>
    <name type="common">Oceanicola batsensis</name>
    <dbReference type="NCBI Taxonomy" id="252305"/>
    <lineage>
        <taxon>Bacteria</taxon>
        <taxon>Pseudomonadati</taxon>
        <taxon>Pseudomonadota</taxon>
        <taxon>Alphaproteobacteria</taxon>
        <taxon>Rhodobacterales</taxon>
        <taxon>Paracoccaceae</taxon>
        <taxon>Pseudooceanicola</taxon>
    </lineage>
</organism>
<dbReference type="PANTHER" id="PTHR12993:SF11">
    <property type="entry name" value="N-ACETYLGLUCOSAMINYL-PHOSPHATIDYLINOSITOL DE-N-ACETYLASE"/>
    <property type="match status" value="1"/>
</dbReference>
<dbReference type="Pfam" id="PF02585">
    <property type="entry name" value="PIG-L"/>
    <property type="match status" value="1"/>
</dbReference>
<sequence>MVAAHPDDETLGAGGTLALLSRRHGAEVSLAVVSDGSSAQHGDDMDARNRRNAQMREAADILGIGKIYHGTFPDMRLETVPHIEINKWLSNVVEESQCDLVFTHHHGDVNLDHSMVFRSTLVATRPTPGKRVRGVLSYYVGSSSEWSDPVAHKAFMPNVFVDISDTIDAKIDALNAYVDEIRPAPHPRNAETLRAMAQVTGAQAGVPFAEGFVLIRGLF</sequence>
<dbReference type="Gene3D" id="3.40.50.10320">
    <property type="entry name" value="LmbE-like"/>
    <property type="match status" value="1"/>
</dbReference>
<protein>
    <submittedName>
        <fullName evidence="1">LmbE-like protein</fullName>
    </submittedName>
</protein>
<dbReference type="Proteomes" id="UP000004318">
    <property type="component" value="Unassembled WGS sequence"/>
</dbReference>
<dbReference type="PANTHER" id="PTHR12993">
    <property type="entry name" value="N-ACETYLGLUCOSAMINYL-PHOSPHATIDYLINOSITOL DE-N-ACETYLASE-RELATED"/>
    <property type="match status" value="1"/>
</dbReference>
<accession>A3TU91</accession>
<dbReference type="InterPro" id="IPR003737">
    <property type="entry name" value="GlcNAc_PI_deacetylase-related"/>
</dbReference>
<dbReference type="eggNOG" id="COG2120">
    <property type="taxonomic scope" value="Bacteria"/>
</dbReference>
<proteinExistence type="predicted"/>
<dbReference type="EMBL" id="AAMO01000002">
    <property type="protein sequence ID" value="EAQ04087.1"/>
    <property type="molecule type" value="Genomic_DNA"/>
</dbReference>
<gene>
    <name evidence="1" type="ORF">OB2597_08094</name>
</gene>
<keyword evidence="2" id="KW-1185">Reference proteome</keyword>
<name>A3TU91_PSEBH</name>
<dbReference type="GO" id="GO:0016811">
    <property type="term" value="F:hydrolase activity, acting on carbon-nitrogen (but not peptide) bonds, in linear amides"/>
    <property type="evidence" value="ECO:0007669"/>
    <property type="project" value="TreeGrafter"/>
</dbReference>
<comment type="caution">
    <text evidence="1">The sequence shown here is derived from an EMBL/GenBank/DDBJ whole genome shotgun (WGS) entry which is preliminary data.</text>
</comment>
<dbReference type="AlphaFoldDB" id="A3TU91"/>
<dbReference type="SUPFAM" id="SSF102588">
    <property type="entry name" value="LmbE-like"/>
    <property type="match status" value="1"/>
</dbReference>